<feature type="domain" description="S1 motif" evidence="11">
    <location>
        <begin position="951"/>
        <end position="1027"/>
    </location>
</feature>
<dbReference type="Gene3D" id="2.40.50.140">
    <property type="entry name" value="Nucleic acid-binding proteins"/>
    <property type="match status" value="10"/>
</dbReference>
<accession>A0A4U0U298</accession>
<feature type="region of interest" description="Disordered" evidence="10">
    <location>
        <begin position="1407"/>
        <end position="1452"/>
    </location>
</feature>
<dbReference type="Pfam" id="PF24685">
    <property type="entry name" value="OB_RRP5_4th"/>
    <property type="match status" value="1"/>
</dbReference>
<feature type="compositionally biased region" description="Basic and acidic residues" evidence="10">
    <location>
        <begin position="8"/>
        <end position="59"/>
    </location>
</feature>
<dbReference type="GO" id="GO:0032040">
    <property type="term" value="C:small-subunit processome"/>
    <property type="evidence" value="ECO:0007669"/>
    <property type="project" value="TreeGrafter"/>
</dbReference>
<dbReference type="InterPro" id="IPR011990">
    <property type="entry name" value="TPR-like_helical_dom_sf"/>
</dbReference>
<protein>
    <recommendedName>
        <fullName evidence="8">rRNA biogenesis protein RRP5</fullName>
    </recommendedName>
    <alternativeName>
        <fullName evidence="9">Ribosomal RNA-processing protein 5</fullName>
    </alternativeName>
</protein>
<dbReference type="Pfam" id="PF23459">
    <property type="entry name" value="S1_RRP5"/>
    <property type="match status" value="4"/>
</dbReference>
<evidence type="ECO:0000256" key="7">
    <source>
        <dbReference type="ARBA" id="ARBA00055575"/>
    </source>
</evidence>
<organism evidence="12 13">
    <name type="scientific">Friedmanniomyces endolithicus</name>
    <dbReference type="NCBI Taxonomy" id="329885"/>
    <lineage>
        <taxon>Eukaryota</taxon>
        <taxon>Fungi</taxon>
        <taxon>Dikarya</taxon>
        <taxon>Ascomycota</taxon>
        <taxon>Pezizomycotina</taxon>
        <taxon>Dothideomycetes</taxon>
        <taxon>Dothideomycetidae</taxon>
        <taxon>Mycosphaerellales</taxon>
        <taxon>Teratosphaeriaceae</taxon>
        <taxon>Friedmanniomyces</taxon>
    </lineage>
</organism>
<dbReference type="InterPro" id="IPR057302">
    <property type="entry name" value="Rrp5_S1"/>
</dbReference>
<feature type="domain" description="S1 motif" evidence="11">
    <location>
        <begin position="1329"/>
        <end position="1401"/>
    </location>
</feature>
<dbReference type="FunFam" id="2.40.50.140:FF:000279">
    <property type="entry name" value="rRNA biogenesis protein rrp5"/>
    <property type="match status" value="1"/>
</dbReference>
<dbReference type="PANTHER" id="PTHR23270">
    <property type="entry name" value="PROGRAMMED CELL DEATH PROTEIN 11 PRE-RRNA PROCESSING PROTEIN RRP5"/>
    <property type="match status" value="1"/>
</dbReference>
<keyword evidence="5" id="KW-0677">Repeat</keyword>
<dbReference type="CDD" id="cd05703">
    <property type="entry name" value="S1_Rrp5_repeat_hs12_sc9"/>
    <property type="match status" value="1"/>
</dbReference>
<keyword evidence="2" id="KW-0690">Ribosome biogenesis</keyword>
<feature type="compositionally biased region" description="Acidic residues" evidence="10">
    <location>
        <begin position="110"/>
        <end position="123"/>
    </location>
</feature>
<dbReference type="InterPro" id="IPR048058">
    <property type="entry name" value="Rrp5_S1_rpt_hs11_sc8"/>
</dbReference>
<dbReference type="CDD" id="cd05697">
    <property type="entry name" value="S1_Rrp5_repeat_hs5"/>
    <property type="match status" value="1"/>
</dbReference>
<dbReference type="STRING" id="329885.A0A4U0U298"/>
<feature type="domain" description="S1 motif" evidence="11">
    <location>
        <begin position="1059"/>
        <end position="1130"/>
    </location>
</feature>
<reference evidence="12 13" key="1">
    <citation type="submission" date="2017-03" db="EMBL/GenBank/DDBJ databases">
        <title>Genomes of endolithic fungi from Antarctica.</title>
        <authorList>
            <person name="Coleine C."/>
            <person name="Masonjones S."/>
            <person name="Stajich J.E."/>
        </authorList>
    </citation>
    <scope>NUCLEOTIDE SEQUENCE [LARGE SCALE GENOMIC DNA]</scope>
    <source>
        <strain evidence="12 13">CCFEE 5311</strain>
    </source>
</reference>
<dbReference type="SMART" id="SM00386">
    <property type="entry name" value="HAT"/>
    <property type="match status" value="6"/>
</dbReference>
<feature type="region of interest" description="Disordered" evidence="10">
    <location>
        <begin position="1489"/>
        <end position="1512"/>
    </location>
</feature>
<evidence type="ECO:0000256" key="6">
    <source>
        <dbReference type="ARBA" id="ARBA00023242"/>
    </source>
</evidence>
<keyword evidence="3" id="KW-0698">rRNA processing</keyword>
<evidence type="ECO:0000256" key="4">
    <source>
        <dbReference type="ARBA" id="ARBA00022553"/>
    </source>
</evidence>
<feature type="compositionally biased region" description="Acidic residues" evidence="10">
    <location>
        <begin position="1407"/>
        <end position="1446"/>
    </location>
</feature>
<keyword evidence="6" id="KW-0539">Nucleus</keyword>
<comment type="subcellular location">
    <subcellularLocation>
        <location evidence="1">Nucleus</location>
        <location evidence="1">Nucleolus</location>
    </subcellularLocation>
</comment>
<dbReference type="CDD" id="cd05693">
    <property type="entry name" value="S1_Rrp5_repeat_hs1_sc1"/>
    <property type="match status" value="1"/>
</dbReference>
<dbReference type="FunFam" id="2.40.50.140:FF:000155">
    <property type="entry name" value="rRNA biogenesis protein RRP5"/>
    <property type="match status" value="1"/>
</dbReference>
<dbReference type="Gene3D" id="1.25.40.10">
    <property type="entry name" value="Tetratricopeptide repeat domain"/>
    <property type="match status" value="1"/>
</dbReference>
<dbReference type="SMART" id="SM00316">
    <property type="entry name" value="S1"/>
    <property type="match status" value="12"/>
</dbReference>
<dbReference type="InterPro" id="IPR012340">
    <property type="entry name" value="NA-bd_OB-fold"/>
</dbReference>
<dbReference type="InterPro" id="IPR048059">
    <property type="entry name" value="Rrp5_S1_rpt_hs1_sc1"/>
</dbReference>
<evidence type="ECO:0000256" key="8">
    <source>
        <dbReference type="ARBA" id="ARBA00073619"/>
    </source>
</evidence>
<evidence type="ECO:0000256" key="2">
    <source>
        <dbReference type="ARBA" id="ARBA00022517"/>
    </source>
</evidence>
<dbReference type="InterPro" id="IPR045209">
    <property type="entry name" value="Rrp5"/>
</dbReference>
<feature type="domain" description="S1 motif" evidence="11">
    <location>
        <begin position="859"/>
        <end position="928"/>
    </location>
</feature>
<dbReference type="SUPFAM" id="SSF48452">
    <property type="entry name" value="TPR-like"/>
    <property type="match status" value="2"/>
</dbReference>
<dbReference type="GO" id="GO:0003723">
    <property type="term" value="F:RNA binding"/>
    <property type="evidence" value="ECO:0007669"/>
    <property type="project" value="TreeGrafter"/>
</dbReference>
<dbReference type="InterPro" id="IPR057301">
    <property type="entry name" value="Rrp5_OB_4th"/>
</dbReference>
<dbReference type="FunFam" id="2.40.50.140:FF:000196">
    <property type="entry name" value="rRNA biogenesis protein RRP5"/>
    <property type="match status" value="1"/>
</dbReference>
<feature type="region of interest" description="Disordered" evidence="10">
    <location>
        <begin position="100"/>
        <end position="147"/>
    </location>
</feature>
<dbReference type="Proteomes" id="UP000310066">
    <property type="component" value="Unassembled WGS sequence"/>
</dbReference>
<gene>
    <name evidence="12" type="ORF">B0A54_16502</name>
</gene>
<keyword evidence="4" id="KW-0597">Phosphoprotein</keyword>
<dbReference type="PROSITE" id="PS50126">
    <property type="entry name" value="S1"/>
    <property type="match status" value="11"/>
</dbReference>
<evidence type="ECO:0000313" key="13">
    <source>
        <dbReference type="Proteomes" id="UP000310066"/>
    </source>
</evidence>
<feature type="region of interest" description="Disordered" evidence="10">
    <location>
        <begin position="1"/>
        <end position="59"/>
    </location>
</feature>
<feature type="domain" description="S1 motif" evidence="11">
    <location>
        <begin position="763"/>
        <end position="837"/>
    </location>
</feature>
<evidence type="ECO:0000256" key="9">
    <source>
        <dbReference type="ARBA" id="ARBA00076674"/>
    </source>
</evidence>
<proteinExistence type="predicted"/>
<dbReference type="FunFam" id="2.40.50.140:FF:000103">
    <property type="entry name" value="protein RRP5 homolog"/>
    <property type="match status" value="2"/>
</dbReference>
<comment type="function">
    <text evidence="7">Involved in the biogenesis of rRNA. Required for the formation of 18S and 5.8S rRNA.</text>
</comment>
<evidence type="ECO:0000313" key="12">
    <source>
        <dbReference type="EMBL" id="TKA28506.1"/>
    </source>
</evidence>
<dbReference type="PANTHER" id="PTHR23270:SF10">
    <property type="entry name" value="PROTEIN RRP5 HOMOLOG"/>
    <property type="match status" value="1"/>
</dbReference>
<dbReference type="InterPro" id="IPR003107">
    <property type="entry name" value="HAT"/>
</dbReference>
<feature type="compositionally biased region" description="Basic and acidic residues" evidence="10">
    <location>
        <begin position="100"/>
        <end position="109"/>
    </location>
</feature>
<feature type="compositionally biased region" description="Basic residues" evidence="10">
    <location>
        <begin position="127"/>
        <end position="136"/>
    </location>
</feature>
<dbReference type="CDD" id="cd05706">
    <property type="entry name" value="S1_Rrp5_repeat_sc10"/>
    <property type="match status" value="1"/>
</dbReference>
<sequence>MAAIKRKAVTDERPAKKVKSAKSDPDAKEEKRTAKPSKSHDKYTEKKKTDKGVAKDEQKTVVKSILQQEDRAFPRGGASVLTPIEQRQIKVQAERDVLFEQETGRKAPTLEDEDGDRFDEEDLAVPARKKQQQKSRRRDDGDGHAKVTGSGIKIQGLSYKTLLVGSQVLGYVTAITGKDVALALPNNLTGYVPITAISQTLNARIEKLLAADEAQEGGDGDIEDVDLKQLFHVGQWLRATVTSTGTNPAEGKNKRHIELSIDPQQVNGGLDADSVVVHSMLQASVRSVEDHGLIMDLALASLDVKGFVSKKELGVGHDLDKMQEGQVLMCLVTGKGSNGKVLKLSPDASRFSVMGADKHVPVVNEAPVVDAFLPGTAVNILVIEAGPGGVAGKVMGMVETTADVVHAGAGAKDVDLTQKYKIGSKVKGRIIWAVPGDEGGRRVGVSLLENMLALSPPTAKLPENASPKLKAQAAALEHLVPLSTIVDDVKVAHVLPERGLFLTISTGNGTTSPAFAHISQISDSRIDVLSSSTGQFQLGSTHKARIVSYNPLDGLYYVSLKQSILEQTYLRLEDLTIGEVVTGTVDRLILGGKSGITGVLVKLSESITGLVPDVHLSDVQLQHPERKFREGVSVRARILSIDLEKRHLRLTLKKTLINDDTDAPIWKDYAALEPGMESKGTVIKMLPTGAVVQFFGNVRAYLPAAEMSEGFIEKVDEYFHPGQTINVHILSVDAEAQEMKVSCKQSGVLDDEAQGLWDSVTGGQIVHGSVTEKGGESVAVDLENGLRGVVRLGHLADGAPLAKAESALKRIRVGQKLSELVVLTKLERSRQVLLTDKASFIKAAKDGKLVRSFGDIREGMKLQGFVRNVTPEAIFVEFANGVVGLVPKSQVGPDLAGRAGFGLSKDQTVFAWVLSVDAVKERFVLSMREQKDEPEPVAKLSNSAANNITMGQVVKAHIASVKATQLNVRLADGVQGRIDVSEVFDDWDSVANKKAPLQKFKPNDELDVKVLGLHDARNHRFLPITHRQSKAPVFELSAKPSRLEQGSEDLLTLDTVKAGSTQMAFVNNHSEQCVWVNLSPNVRGRIALMDLSDDAGMLQKLEKNFPVGSALRVTVKSVDLVSGRLDLTAKTAAEQVALTLADLSPGMVLPGRVTKVSERSVTVQLSDNLAGPVPLVEMSDDFEQVNPAVYNKNDIVRVCVLDIDMPNKKLFLSLRPSKVLSSSLPVKDAQISRVAQVKAGDLVRGFVKHVSDRGVMVALSARVDAFVKIADLSDRVVKDWKSLVEVDQLIRGRILAVDADAKIVQLSLKASHVDEDYTPPMGIGDLTPGTIITGRVRKVEEFGAFIDIDGTLPKLSGLCHRSEMAEKRVLDARKIYEEGDVVKAKVLSVDIAARKISLGLKAGYFGDGDDDDEEMEEVADDDGGAEVVDAEDEGSDADGGVEIEDDRELHSDADEVDQTDEMDVDEDVATKATPGLKTAGFDWTGDNFGGETTGAVSDSEPDTAATKKRKRTKPEIKVDMTGDLDKYGPRSVSDFERQLLGQPNDSGLWIQYMAFQLQLSEVQKARDIAERALRTIHIRESEEKANLWIAWMNLEVEYGDEERVEEVFKQACQVQDPLEMHEKLASIYIDSGKYGRADAVFERVVANKAFRASPDVWLNYATFLIGKMNDPARGRFMLSRALQSIPTNEHRLLTAKFAALEFHSSHGDPERARTIFEGLITEWPKWSSGWDMWVDLERSRLGQLAEGDGKREAREQVRGLYRRMAAQKMKKRRAKFVFKRWLEFEEGEGDAKGVEGVKRAAQEYVEALAAKGGEGGEE</sequence>
<evidence type="ECO:0000256" key="3">
    <source>
        <dbReference type="ARBA" id="ARBA00022552"/>
    </source>
</evidence>
<evidence type="ECO:0000256" key="10">
    <source>
        <dbReference type="SAM" id="MobiDB-lite"/>
    </source>
</evidence>
<feature type="domain" description="S1 motif" evidence="11">
    <location>
        <begin position="1240"/>
        <end position="1309"/>
    </location>
</feature>
<evidence type="ECO:0000259" key="11">
    <source>
        <dbReference type="PROSITE" id="PS50126"/>
    </source>
</evidence>
<dbReference type="InterPro" id="IPR003029">
    <property type="entry name" value="S1_domain"/>
</dbReference>
<feature type="domain" description="S1 motif" evidence="11">
    <location>
        <begin position="578"/>
        <end position="653"/>
    </location>
</feature>
<feature type="domain" description="S1 motif" evidence="11">
    <location>
        <begin position="675"/>
        <end position="744"/>
    </location>
</feature>
<feature type="domain" description="S1 motif" evidence="11">
    <location>
        <begin position="483"/>
        <end position="561"/>
    </location>
</feature>
<dbReference type="FunFam" id="2.40.50.140:FF:000278">
    <property type="entry name" value="rRNA biogenesis protein rrp5"/>
    <property type="match status" value="1"/>
</dbReference>
<name>A0A4U0U298_9PEZI</name>
<evidence type="ECO:0000256" key="5">
    <source>
        <dbReference type="ARBA" id="ARBA00022737"/>
    </source>
</evidence>
<dbReference type="EMBL" id="NAJP01000117">
    <property type="protein sequence ID" value="TKA28506.1"/>
    <property type="molecule type" value="Genomic_DNA"/>
</dbReference>
<dbReference type="CDD" id="cd05702">
    <property type="entry name" value="S1_Rrp5_repeat_hs11_sc8"/>
    <property type="match status" value="1"/>
</dbReference>
<dbReference type="FunFam" id="2.40.50.140:FF:000159">
    <property type="entry name" value="rRNA biogenesis protein rrp5"/>
    <property type="match status" value="1"/>
</dbReference>
<dbReference type="SUPFAM" id="SSF50249">
    <property type="entry name" value="Nucleic acid-binding proteins"/>
    <property type="match status" value="11"/>
</dbReference>
<feature type="domain" description="S1 motif" evidence="11">
    <location>
        <begin position="1146"/>
        <end position="1215"/>
    </location>
</feature>
<comment type="caution">
    <text evidence="12">The sequence shown here is derived from an EMBL/GenBank/DDBJ whole genome shotgun (WGS) entry which is preliminary data.</text>
</comment>
<dbReference type="OrthoDB" id="412781at2759"/>
<dbReference type="Pfam" id="PF00575">
    <property type="entry name" value="S1"/>
    <property type="match status" value="3"/>
</dbReference>
<feature type="domain" description="S1 motif" evidence="11">
    <location>
        <begin position="165"/>
        <end position="262"/>
    </location>
</feature>
<dbReference type="GO" id="GO:0006364">
    <property type="term" value="P:rRNA processing"/>
    <property type="evidence" value="ECO:0007669"/>
    <property type="project" value="UniProtKB-KW"/>
</dbReference>
<evidence type="ECO:0000256" key="1">
    <source>
        <dbReference type="ARBA" id="ARBA00004604"/>
    </source>
</evidence>